<feature type="transmembrane region" description="Helical" evidence="8">
    <location>
        <begin position="269"/>
        <end position="294"/>
    </location>
</feature>
<evidence type="ECO:0000259" key="9">
    <source>
        <dbReference type="PROSITE" id="PS50850"/>
    </source>
</evidence>
<keyword evidence="7 8" id="KW-0472">Membrane</keyword>
<feature type="transmembrane region" description="Helical" evidence="8">
    <location>
        <begin position="300"/>
        <end position="322"/>
    </location>
</feature>
<comment type="subcellular location">
    <subcellularLocation>
        <location evidence="1">Cell membrane</location>
        <topology evidence="1">Multi-pass membrane protein</topology>
    </subcellularLocation>
</comment>
<evidence type="ECO:0000256" key="2">
    <source>
        <dbReference type="ARBA" id="ARBA00008537"/>
    </source>
</evidence>
<dbReference type="NCBIfam" id="TIGR00711">
    <property type="entry name" value="efflux_EmrB"/>
    <property type="match status" value="1"/>
</dbReference>
<dbReference type="AlphaFoldDB" id="A0A2N3WDD0"/>
<keyword evidence="11" id="KW-1185">Reference proteome</keyword>
<feature type="transmembrane region" description="Helical" evidence="8">
    <location>
        <begin position="499"/>
        <end position="518"/>
    </location>
</feature>
<feature type="transmembrane region" description="Helical" evidence="8">
    <location>
        <begin position="227"/>
        <end position="249"/>
    </location>
</feature>
<feature type="transmembrane region" description="Helical" evidence="8">
    <location>
        <begin position="47"/>
        <end position="65"/>
    </location>
</feature>
<dbReference type="PANTHER" id="PTHR42718:SF42">
    <property type="entry name" value="EXPORT PROTEIN"/>
    <property type="match status" value="1"/>
</dbReference>
<dbReference type="PROSITE" id="PS50850">
    <property type="entry name" value="MFS"/>
    <property type="match status" value="1"/>
</dbReference>
<dbReference type="PRINTS" id="PR01036">
    <property type="entry name" value="TCRTETB"/>
</dbReference>
<dbReference type="Proteomes" id="UP000233750">
    <property type="component" value="Unassembled WGS sequence"/>
</dbReference>
<evidence type="ECO:0000313" key="10">
    <source>
        <dbReference type="EMBL" id="PKV91871.1"/>
    </source>
</evidence>
<feature type="domain" description="Major facilitator superfamily (MFS) profile" evidence="9">
    <location>
        <begin position="11"/>
        <end position="449"/>
    </location>
</feature>
<keyword evidence="5 8" id="KW-0812">Transmembrane</keyword>
<dbReference type="InterPro" id="IPR020846">
    <property type="entry name" value="MFS_dom"/>
</dbReference>
<proteinExistence type="inferred from homology"/>
<feature type="transmembrane region" description="Helical" evidence="8">
    <location>
        <begin position="165"/>
        <end position="184"/>
    </location>
</feature>
<evidence type="ECO:0000256" key="4">
    <source>
        <dbReference type="ARBA" id="ARBA00022475"/>
    </source>
</evidence>
<evidence type="ECO:0000256" key="1">
    <source>
        <dbReference type="ARBA" id="ARBA00004651"/>
    </source>
</evidence>
<protein>
    <submittedName>
        <fullName evidence="10">EmrB/QacA subfamily drug resistance transporter</fullName>
    </submittedName>
</protein>
<evidence type="ECO:0000313" key="11">
    <source>
        <dbReference type="Proteomes" id="UP000233750"/>
    </source>
</evidence>
<dbReference type="SUPFAM" id="SSF103473">
    <property type="entry name" value="MFS general substrate transporter"/>
    <property type="match status" value="1"/>
</dbReference>
<keyword evidence="4" id="KW-1003">Cell membrane</keyword>
<evidence type="ECO:0000256" key="8">
    <source>
        <dbReference type="SAM" id="Phobius"/>
    </source>
</evidence>
<keyword evidence="3" id="KW-0813">Transport</keyword>
<feature type="transmembrane region" description="Helical" evidence="8">
    <location>
        <begin position="334"/>
        <end position="354"/>
    </location>
</feature>
<dbReference type="InterPro" id="IPR036259">
    <property type="entry name" value="MFS_trans_sf"/>
</dbReference>
<dbReference type="GO" id="GO:0005886">
    <property type="term" value="C:plasma membrane"/>
    <property type="evidence" value="ECO:0007669"/>
    <property type="project" value="UniProtKB-SubCell"/>
</dbReference>
<comment type="similarity">
    <text evidence="2">Belongs to the major facilitator superfamily. EmrB family.</text>
</comment>
<dbReference type="PANTHER" id="PTHR42718">
    <property type="entry name" value="MAJOR FACILITATOR SUPERFAMILY MULTIDRUG TRANSPORTER MFSC"/>
    <property type="match status" value="1"/>
</dbReference>
<dbReference type="InterPro" id="IPR011701">
    <property type="entry name" value="MFS"/>
</dbReference>
<dbReference type="RefSeq" id="WP_101435843.1">
    <property type="nucleotide sequence ID" value="NZ_PJMY01000003.1"/>
</dbReference>
<dbReference type="InterPro" id="IPR004638">
    <property type="entry name" value="EmrB-like"/>
</dbReference>
<feature type="transmembrane region" description="Helical" evidence="8">
    <location>
        <begin position="12"/>
        <end position="35"/>
    </location>
</feature>
<keyword evidence="6 8" id="KW-1133">Transmembrane helix</keyword>
<feature type="transmembrane region" description="Helical" evidence="8">
    <location>
        <begin position="360"/>
        <end position="378"/>
    </location>
</feature>
<dbReference type="Gene3D" id="1.20.1250.20">
    <property type="entry name" value="MFS general substrate transporter like domains"/>
    <property type="match status" value="1"/>
</dbReference>
<dbReference type="EMBL" id="PJMY01000003">
    <property type="protein sequence ID" value="PKV91871.1"/>
    <property type="molecule type" value="Genomic_DNA"/>
</dbReference>
<dbReference type="OrthoDB" id="7375466at2"/>
<sequence>MNARPVNPWAALSALCIGFFMILLDTTIVSIAVPAMLQHLGAGLNSVVWVISVYLLTYAVPMLFTSRLGDRFGPKRVFVAGLVVFTASSLWCGLSGNVEMLIAARAVQGLGAALMTPQTLAFISHLFPPAKRGAAMGAWGGVAGLATITGPLLGGVLVQHLGWEWIFYVNVPIGVAAIALTLWLVPDWQPKHSHSFDLLGILLSAAGLFCVVFGVQNGQQYDWGTVFGGITVFEIIGAGVVLLIAFVLWQRRNRREPLVPLAVFANRNFSAGTLTATTVGFTMTGMFLPLIIYIQTVLGLSPTMAGLLTAPMSLLSGVIAPFVGRASDRINGKYLVMGGLALLAAGVGIVALQARPDTSPWALIPALLVCGLGVGCIFSPMSNLTMASVEPRLTGTASGIFNTARQVGGVLGSAAIGVLLQARISASITSEATTAAAQLPEQYRAPFTEGIAHAAASTGEFGSSGSPAAMPGLPADIAAQAGRLASEVVHNGLTDAARATLILPIAVLVLGILSAAALRRVSPRPHTPAPTAPTPEPAR</sequence>
<name>A0A2N3WDD0_9PSEU</name>
<dbReference type="Gene3D" id="1.20.1720.10">
    <property type="entry name" value="Multidrug resistance protein D"/>
    <property type="match status" value="1"/>
</dbReference>
<reference evidence="10 11" key="1">
    <citation type="submission" date="2017-12" db="EMBL/GenBank/DDBJ databases">
        <title>Sequencing the genomes of 1000 Actinobacteria strains.</title>
        <authorList>
            <person name="Klenk H.-P."/>
        </authorList>
    </citation>
    <scope>NUCLEOTIDE SEQUENCE [LARGE SCALE GENOMIC DNA]</scope>
    <source>
        <strain evidence="10 11">DSM 45165</strain>
    </source>
</reference>
<evidence type="ECO:0000256" key="6">
    <source>
        <dbReference type="ARBA" id="ARBA00022989"/>
    </source>
</evidence>
<gene>
    <name evidence="10" type="ORF">ATK30_2658</name>
</gene>
<organism evidence="10 11">
    <name type="scientific">Amycolatopsis echigonensis</name>
    <dbReference type="NCBI Taxonomy" id="2576905"/>
    <lineage>
        <taxon>Bacteria</taxon>
        <taxon>Bacillati</taxon>
        <taxon>Actinomycetota</taxon>
        <taxon>Actinomycetes</taxon>
        <taxon>Pseudonocardiales</taxon>
        <taxon>Pseudonocardiaceae</taxon>
        <taxon>Amycolatopsis</taxon>
    </lineage>
</organism>
<feature type="transmembrane region" description="Helical" evidence="8">
    <location>
        <begin position="77"/>
        <end position="96"/>
    </location>
</feature>
<feature type="transmembrane region" description="Helical" evidence="8">
    <location>
        <begin position="196"/>
        <end position="215"/>
    </location>
</feature>
<feature type="transmembrane region" description="Helical" evidence="8">
    <location>
        <begin position="102"/>
        <end position="123"/>
    </location>
</feature>
<evidence type="ECO:0000256" key="5">
    <source>
        <dbReference type="ARBA" id="ARBA00022692"/>
    </source>
</evidence>
<dbReference type="CDD" id="cd17503">
    <property type="entry name" value="MFS_LmrB_MDR_like"/>
    <property type="match status" value="1"/>
</dbReference>
<feature type="transmembrane region" description="Helical" evidence="8">
    <location>
        <begin position="135"/>
        <end position="159"/>
    </location>
</feature>
<comment type="caution">
    <text evidence="10">The sequence shown here is derived from an EMBL/GenBank/DDBJ whole genome shotgun (WGS) entry which is preliminary data.</text>
</comment>
<dbReference type="FunFam" id="1.20.1720.10:FF:000021">
    <property type="entry name" value="Drug resistance transporter, EmrB/QacA subfamily"/>
    <property type="match status" value="1"/>
</dbReference>
<dbReference type="GO" id="GO:0022857">
    <property type="term" value="F:transmembrane transporter activity"/>
    <property type="evidence" value="ECO:0007669"/>
    <property type="project" value="InterPro"/>
</dbReference>
<evidence type="ECO:0000256" key="7">
    <source>
        <dbReference type="ARBA" id="ARBA00023136"/>
    </source>
</evidence>
<accession>A0A2N3WDD0</accession>
<evidence type="ECO:0000256" key="3">
    <source>
        <dbReference type="ARBA" id="ARBA00022448"/>
    </source>
</evidence>
<dbReference type="Pfam" id="PF07690">
    <property type="entry name" value="MFS_1"/>
    <property type="match status" value="1"/>
</dbReference>